<name>A0A2S0VU09_9ALTE</name>
<keyword evidence="1" id="KW-0812">Transmembrane</keyword>
<feature type="transmembrane region" description="Helical" evidence="1">
    <location>
        <begin position="142"/>
        <end position="170"/>
    </location>
</feature>
<keyword evidence="1" id="KW-1133">Transmembrane helix</keyword>
<keyword evidence="3" id="KW-1185">Reference proteome</keyword>
<evidence type="ECO:0000313" key="3">
    <source>
        <dbReference type="Proteomes" id="UP000244441"/>
    </source>
</evidence>
<reference evidence="2 3" key="1">
    <citation type="submission" date="2018-01" db="EMBL/GenBank/DDBJ databases">
        <title>Genome sequence of a Cantenovulum-like bacteria.</title>
        <authorList>
            <person name="Tan W.R."/>
            <person name="Lau N.-S."/>
            <person name="Go F."/>
            <person name="Amirul A.-A.A."/>
        </authorList>
    </citation>
    <scope>NUCLEOTIDE SEQUENCE [LARGE SCALE GENOMIC DNA]</scope>
    <source>
        <strain evidence="2 3">CCB-QB4</strain>
    </source>
</reference>
<dbReference type="PANTHER" id="PTHR40076">
    <property type="entry name" value="MEMBRANE PROTEIN-RELATED"/>
    <property type="match status" value="1"/>
</dbReference>
<dbReference type="NCBIfam" id="NF041043">
    <property type="entry name" value="BPSS1780_fam"/>
    <property type="match status" value="1"/>
</dbReference>
<dbReference type="OrthoDB" id="5298483at2"/>
<evidence type="ECO:0008006" key="4">
    <source>
        <dbReference type="Google" id="ProtNLM"/>
    </source>
</evidence>
<accession>A0A2S0VU09</accession>
<dbReference type="RefSeq" id="WP_108603727.1">
    <property type="nucleotide sequence ID" value="NZ_CP026604.1"/>
</dbReference>
<evidence type="ECO:0000256" key="1">
    <source>
        <dbReference type="SAM" id="Phobius"/>
    </source>
</evidence>
<dbReference type="AlphaFoldDB" id="A0A2S0VU09"/>
<keyword evidence="1" id="KW-0472">Membrane</keyword>
<organism evidence="2 3">
    <name type="scientific">Saccharobesus litoralis</name>
    <dbReference type="NCBI Taxonomy" id="2172099"/>
    <lineage>
        <taxon>Bacteria</taxon>
        <taxon>Pseudomonadati</taxon>
        <taxon>Pseudomonadota</taxon>
        <taxon>Gammaproteobacteria</taxon>
        <taxon>Alteromonadales</taxon>
        <taxon>Alteromonadaceae</taxon>
        <taxon>Saccharobesus</taxon>
    </lineage>
</organism>
<evidence type="ECO:0000313" key="2">
    <source>
        <dbReference type="EMBL" id="AWB67662.1"/>
    </source>
</evidence>
<dbReference type="Proteomes" id="UP000244441">
    <property type="component" value="Chromosome"/>
</dbReference>
<protein>
    <recommendedName>
        <fullName evidence="4">Transmembrane protein</fullName>
    </recommendedName>
</protein>
<feature type="transmembrane region" description="Helical" evidence="1">
    <location>
        <begin position="99"/>
        <end position="122"/>
    </location>
</feature>
<dbReference type="InterPro" id="IPR047798">
    <property type="entry name" value="BPSS1780-like"/>
</dbReference>
<sequence length="261" mass="29090">MSAHEQSNKPIATYFNHSIKSFEFKRGFDWVSQGFEIFAKHSLLWTVSYLTLIVLTLLIPVVGQVLTAILSAGLFIIAQNIDSGEKFKISDMFEIFKRAPVKILILSILNSLVFFLCVSLFVDQKGLTPESITSMTPEQMSQLLIDFCLGFCMYLIPAMAFIFSPILVSLHPNITLWQSIEFSFKACLINTVPATAFGLVFIGLFLLAMIPMGLGLIFVIPIGLCALYVAHKDIFCVVPEFDDEDEQQPPNSDQSNDVISA</sequence>
<dbReference type="PANTHER" id="PTHR40076:SF1">
    <property type="entry name" value="MEMBRANE PROTEIN"/>
    <property type="match status" value="1"/>
</dbReference>
<dbReference type="InterPro" id="IPR010380">
    <property type="entry name" value="DUF975"/>
</dbReference>
<dbReference type="EMBL" id="CP026604">
    <property type="protein sequence ID" value="AWB67662.1"/>
    <property type="molecule type" value="Genomic_DNA"/>
</dbReference>
<feature type="transmembrane region" description="Helical" evidence="1">
    <location>
        <begin position="49"/>
        <end position="78"/>
    </location>
</feature>
<gene>
    <name evidence="2" type="ORF">C2869_14990</name>
</gene>
<proteinExistence type="predicted"/>
<feature type="transmembrane region" description="Helical" evidence="1">
    <location>
        <begin position="182"/>
        <end position="206"/>
    </location>
</feature>
<feature type="transmembrane region" description="Helical" evidence="1">
    <location>
        <begin position="212"/>
        <end position="230"/>
    </location>
</feature>
<dbReference type="KEGG" id="cate:C2869_14990"/>